<evidence type="ECO:0000313" key="2">
    <source>
        <dbReference type="Proteomes" id="UP000007954"/>
    </source>
</evidence>
<proteinExistence type="predicted"/>
<reference evidence="1 2" key="1">
    <citation type="journal article" date="2011" name="PLoS ONE">
        <title>Haloquadratum walsbyi: limited diversity in a global pond.</title>
        <authorList>
            <person name="Dyall-Smith M."/>
            <person name="Pfeiffer F."/>
            <person name="Klee K."/>
            <person name="Palm P."/>
            <person name="Gross K."/>
            <person name="Schuster S.C."/>
            <person name="Rampp M."/>
            <person name="Oesterhelt D."/>
        </authorList>
    </citation>
    <scope>NUCLEOTIDE SEQUENCE [LARGE SCALE GENOMIC DNA]</scope>
    <source>
        <strain evidence="2">DSM 16854 / JCM 12705 / C23</strain>
    </source>
</reference>
<dbReference type="Proteomes" id="UP000007954">
    <property type="component" value="Chromosome"/>
</dbReference>
<organism evidence="1 2">
    <name type="scientific">Haloquadratum walsbyi (strain DSM 16854 / JCM 12705 / C23)</name>
    <dbReference type="NCBI Taxonomy" id="768065"/>
    <lineage>
        <taxon>Archaea</taxon>
        <taxon>Methanobacteriati</taxon>
        <taxon>Methanobacteriota</taxon>
        <taxon>Stenosarchaea group</taxon>
        <taxon>Halobacteria</taxon>
        <taxon>Halobacteriales</taxon>
        <taxon>Haloferacaceae</taxon>
        <taxon>Haloquadratum</taxon>
    </lineage>
</organism>
<dbReference type="HOGENOM" id="CLU_3429719_0_0_2"/>
<gene>
    <name evidence="1" type="ordered locus">Hqrw_2052</name>
</gene>
<sequence length="19" mass="2027">MSVPHQGGDPNATLYAQLK</sequence>
<protein>
    <submittedName>
        <fullName evidence="1">Uncharacterized protein</fullName>
    </submittedName>
</protein>
<evidence type="ECO:0000313" key="1">
    <source>
        <dbReference type="EMBL" id="CCC39957.1"/>
    </source>
</evidence>
<dbReference type="KEGG" id="hwc:Hqrw_2052"/>
<accession>G0LKJ9</accession>
<name>G0LKJ9_HALWC</name>
<dbReference type="EMBL" id="FR746099">
    <property type="protein sequence ID" value="CCC39957.1"/>
    <property type="molecule type" value="Genomic_DNA"/>
</dbReference>
<dbReference type="AlphaFoldDB" id="G0LKJ9"/>